<name>A0ABY7XFD0_9BACL</name>
<reference evidence="1 2" key="1">
    <citation type="submission" date="2023-02" db="EMBL/GenBank/DDBJ databases">
        <title>Pathogen: clinical or host-associated sample.</title>
        <authorList>
            <person name="Hergert J."/>
            <person name="Casey R."/>
            <person name="Wagner J."/>
            <person name="Young E.L."/>
            <person name="Oakeson K.F."/>
        </authorList>
    </citation>
    <scope>NUCLEOTIDE SEQUENCE [LARGE SCALE GENOMIC DNA]</scope>
    <source>
        <strain evidence="1 2">2022CK-00829</strain>
    </source>
</reference>
<evidence type="ECO:0000313" key="2">
    <source>
        <dbReference type="Proteomes" id="UP001221519"/>
    </source>
</evidence>
<dbReference type="EMBL" id="CP118108">
    <property type="protein sequence ID" value="WDI04459.1"/>
    <property type="molecule type" value="Genomic_DNA"/>
</dbReference>
<evidence type="ECO:0000313" key="1">
    <source>
        <dbReference type="EMBL" id="WDI04459.1"/>
    </source>
</evidence>
<protein>
    <submittedName>
        <fullName evidence="1">Uncharacterized protein</fullName>
    </submittedName>
</protein>
<keyword evidence="2" id="KW-1185">Reference proteome</keyword>
<organism evidence="1 2">
    <name type="scientific">Paenibacillus urinalis</name>
    <dbReference type="NCBI Taxonomy" id="521520"/>
    <lineage>
        <taxon>Bacteria</taxon>
        <taxon>Bacillati</taxon>
        <taxon>Bacillota</taxon>
        <taxon>Bacilli</taxon>
        <taxon>Bacillales</taxon>
        <taxon>Paenibacillaceae</taxon>
        <taxon>Paenibacillus</taxon>
    </lineage>
</organism>
<accession>A0ABY7XFD0</accession>
<gene>
    <name evidence="1" type="ORF">PUW25_11095</name>
</gene>
<dbReference type="RefSeq" id="WP_274337033.1">
    <property type="nucleotide sequence ID" value="NZ_CP118106.1"/>
</dbReference>
<sequence length="80" mass="9658">MSFKVTNKDLSFISELECNKDIWFFVEFVESDKDTVKEKYLENLKSNHHYDFVITIESEKVIKPVGLVQIWSYVEYRNSW</sequence>
<dbReference type="Proteomes" id="UP001221519">
    <property type="component" value="Chromosome"/>
</dbReference>
<proteinExistence type="predicted"/>